<feature type="domain" description="CBS" evidence="5">
    <location>
        <begin position="419"/>
        <end position="481"/>
    </location>
</feature>
<dbReference type="Pfam" id="PF00571">
    <property type="entry name" value="CBS"/>
    <property type="match status" value="3"/>
</dbReference>
<accession>A0A1S9RVB6</accession>
<sequence>MGPEDDSQSYEINKGNVNISNHYFGGHFRWTEPAGDEPKTTEEAQERIDKLYESGVPFFSKEMIRFAFEQCQRKPPRGEMLYAKDITGAMVEFESQTGDVKKENEEDGDEVEYILLDPVLSYDCRAHLKHHLWWTGISEDRPPFCSLTIQHPSLKFKTKTGEPVNPWPTQPREKVSQMFKGHCQDWRDTEVAKKLVQTLTMHTATHQITKIVGLALGAISYHYDDRPRSYIQHALLLVLGEWLGERNGKEDVKCYAQDPGYRSVDSEVLKEHGIEVINDPRAWLEIDDESIVFSVSPNVPVKEIVADIARPAVIIWERVGFEDADQEGKRSSTDPSSPRVRAMLEKYELFDFGAEEDVNFCIVSAPLWDSKASKFAGLLTTSDYINVIQYYFQNPAALDQIDQFRLDSLREVEKALGVAPPETISIDPERPLYEACRRMLESRARRIPLVTNDSQTDRPHVLSVITQYRILKFVAVNVGDTQKLRRPLGELLLGTYKNIATASMDTPVIDVIHILVERSISSVPILNSEGVVYNVFEAVDVIALIRGGTYDDLGLTVGEVLKKRSPEFPGIYTCSLNDGLDTIFDTIRKSRVHRLVVVDEHFKLKGVLTLSDILHYILLEGENDEV</sequence>
<dbReference type="GO" id="GO:0019901">
    <property type="term" value="F:protein kinase binding"/>
    <property type="evidence" value="ECO:0007669"/>
    <property type="project" value="TreeGrafter"/>
</dbReference>
<keyword evidence="2" id="KW-0677">Repeat</keyword>
<dbReference type="SUPFAM" id="SSF54631">
    <property type="entry name" value="CBS-domain pair"/>
    <property type="match status" value="2"/>
</dbReference>
<dbReference type="GO" id="GO:0031588">
    <property type="term" value="C:nucleotide-activated protein kinase complex"/>
    <property type="evidence" value="ECO:0007669"/>
    <property type="project" value="TreeGrafter"/>
</dbReference>
<feature type="domain" description="CBS" evidence="5">
    <location>
        <begin position="567"/>
        <end position="625"/>
    </location>
</feature>
<dbReference type="GO" id="GO:0005634">
    <property type="term" value="C:nucleus"/>
    <property type="evidence" value="ECO:0007669"/>
    <property type="project" value="TreeGrafter"/>
</dbReference>
<evidence type="ECO:0000259" key="5">
    <source>
        <dbReference type="PROSITE" id="PS51371"/>
    </source>
</evidence>
<dbReference type="EMBL" id="LJBN01000112">
    <property type="protein sequence ID" value="OOQ89469.1"/>
    <property type="molecule type" value="Genomic_DNA"/>
</dbReference>
<dbReference type="InterPro" id="IPR046342">
    <property type="entry name" value="CBS_dom_sf"/>
</dbReference>
<dbReference type="InterPro" id="IPR012942">
    <property type="entry name" value="SRR1-like"/>
</dbReference>
<organism evidence="6 7">
    <name type="scientific">Penicillium brasilianum</name>
    <dbReference type="NCBI Taxonomy" id="104259"/>
    <lineage>
        <taxon>Eukaryota</taxon>
        <taxon>Fungi</taxon>
        <taxon>Dikarya</taxon>
        <taxon>Ascomycota</taxon>
        <taxon>Pezizomycotina</taxon>
        <taxon>Eurotiomycetes</taxon>
        <taxon>Eurotiomycetidae</taxon>
        <taxon>Eurotiales</taxon>
        <taxon>Aspergillaceae</taxon>
        <taxon>Penicillium</taxon>
    </lineage>
</organism>
<evidence type="ECO:0000256" key="1">
    <source>
        <dbReference type="ARBA" id="ARBA00006750"/>
    </source>
</evidence>
<feature type="domain" description="CBS" evidence="5">
    <location>
        <begin position="495"/>
        <end position="553"/>
    </location>
</feature>
<dbReference type="GO" id="GO:0019887">
    <property type="term" value="F:protein kinase regulator activity"/>
    <property type="evidence" value="ECO:0007669"/>
    <property type="project" value="TreeGrafter"/>
</dbReference>
<dbReference type="Pfam" id="PF07985">
    <property type="entry name" value="SRR1"/>
    <property type="match status" value="1"/>
</dbReference>
<dbReference type="AlphaFoldDB" id="A0A1S9RVB6"/>
<evidence type="ECO:0000256" key="2">
    <source>
        <dbReference type="ARBA" id="ARBA00022737"/>
    </source>
</evidence>
<dbReference type="Gene3D" id="3.10.580.10">
    <property type="entry name" value="CBS-domain"/>
    <property type="match status" value="2"/>
</dbReference>
<dbReference type="SMART" id="SM00116">
    <property type="entry name" value="CBS"/>
    <property type="match status" value="3"/>
</dbReference>
<comment type="caution">
    <text evidence="6">The sequence shown here is derived from an EMBL/GenBank/DDBJ whole genome shotgun (WGS) entry which is preliminary data.</text>
</comment>
<dbReference type="PROSITE" id="PS51371">
    <property type="entry name" value="CBS"/>
    <property type="match status" value="3"/>
</dbReference>
<dbReference type="GO" id="GO:0016208">
    <property type="term" value="F:AMP binding"/>
    <property type="evidence" value="ECO:0007669"/>
    <property type="project" value="TreeGrafter"/>
</dbReference>
<reference evidence="7" key="1">
    <citation type="submission" date="2015-09" db="EMBL/GenBank/DDBJ databases">
        <authorList>
            <person name="Fill T.P."/>
            <person name="Baretta J.F."/>
            <person name="de Almeida L.G."/>
            <person name="Rocha M."/>
            <person name="de Souza D.H."/>
            <person name="Malavazi I."/>
            <person name="Cerdeira L.T."/>
            <person name="Hong H."/>
            <person name="Samborskyy M."/>
            <person name="de Vasconcelos A.T."/>
            <person name="Leadlay P."/>
            <person name="Rodrigues-Filho E."/>
        </authorList>
    </citation>
    <scope>NUCLEOTIDE SEQUENCE [LARGE SCALE GENOMIC DNA]</scope>
    <source>
        <strain evidence="7">LaBioMMi 136</strain>
    </source>
</reference>
<name>A0A1S9RVB6_PENBI</name>
<dbReference type="InterPro" id="IPR000644">
    <property type="entry name" value="CBS_dom"/>
</dbReference>
<gene>
    <name evidence="6" type="ORF">PEBR_28055</name>
</gene>
<dbReference type="PANTHER" id="PTHR13780:SF35">
    <property type="entry name" value="LD22662P"/>
    <property type="match status" value="1"/>
</dbReference>
<protein>
    <recommendedName>
        <fullName evidence="5">CBS domain-containing protein</fullName>
    </recommendedName>
</protein>
<evidence type="ECO:0000256" key="3">
    <source>
        <dbReference type="ARBA" id="ARBA00023122"/>
    </source>
</evidence>
<evidence type="ECO:0000313" key="6">
    <source>
        <dbReference type="EMBL" id="OOQ89469.1"/>
    </source>
</evidence>
<dbReference type="GO" id="GO:0005737">
    <property type="term" value="C:cytoplasm"/>
    <property type="evidence" value="ECO:0007669"/>
    <property type="project" value="TreeGrafter"/>
</dbReference>
<evidence type="ECO:0000256" key="4">
    <source>
        <dbReference type="PROSITE-ProRule" id="PRU00703"/>
    </source>
</evidence>
<keyword evidence="3 4" id="KW-0129">CBS domain</keyword>
<comment type="similarity">
    <text evidence="1">Belongs to the 5'-AMP-activated protein kinase gamma subunit family.</text>
</comment>
<dbReference type="CDD" id="cd04641">
    <property type="entry name" value="CBS_euAMPK_gamma-like_repeat2"/>
    <property type="match status" value="1"/>
</dbReference>
<evidence type="ECO:0000313" key="7">
    <source>
        <dbReference type="Proteomes" id="UP000190744"/>
    </source>
</evidence>
<proteinExistence type="inferred from homology"/>
<dbReference type="PANTHER" id="PTHR13780">
    <property type="entry name" value="AMP-ACTIVATED PROTEIN KINASE, GAMMA REGULATORY SUBUNIT"/>
    <property type="match status" value="1"/>
</dbReference>
<dbReference type="Proteomes" id="UP000190744">
    <property type="component" value="Unassembled WGS sequence"/>
</dbReference>
<dbReference type="InterPro" id="IPR050511">
    <property type="entry name" value="AMPK_gamma/SDS23_families"/>
</dbReference>